<protein>
    <submittedName>
        <fullName evidence="1">Uncharacterized protein</fullName>
    </submittedName>
</protein>
<accession>A0A0F9VUU3</accession>
<organism evidence="1">
    <name type="scientific">marine sediment metagenome</name>
    <dbReference type="NCBI Taxonomy" id="412755"/>
    <lineage>
        <taxon>unclassified sequences</taxon>
        <taxon>metagenomes</taxon>
        <taxon>ecological metagenomes</taxon>
    </lineage>
</organism>
<dbReference type="AlphaFoldDB" id="A0A0F9VUU3"/>
<reference evidence="1" key="1">
    <citation type="journal article" date="2015" name="Nature">
        <title>Complex archaea that bridge the gap between prokaryotes and eukaryotes.</title>
        <authorList>
            <person name="Spang A."/>
            <person name="Saw J.H."/>
            <person name="Jorgensen S.L."/>
            <person name="Zaremba-Niedzwiedzka K."/>
            <person name="Martijn J."/>
            <person name="Lind A.E."/>
            <person name="van Eijk R."/>
            <person name="Schleper C."/>
            <person name="Guy L."/>
            <person name="Ettema T.J."/>
        </authorList>
    </citation>
    <scope>NUCLEOTIDE SEQUENCE</scope>
</reference>
<name>A0A0F9VUU3_9ZZZZ</name>
<comment type="caution">
    <text evidence="1">The sequence shown here is derived from an EMBL/GenBank/DDBJ whole genome shotgun (WGS) entry which is preliminary data.</text>
</comment>
<evidence type="ECO:0000313" key="1">
    <source>
        <dbReference type="EMBL" id="KKN77246.1"/>
    </source>
</evidence>
<sequence>MSKEKNLVQGNIAADLKSQLDNKLSDLGFTVAKTVETLVEFWLELPVDMQIQLYTHKARGEKLEAIITRIVDERLIFFVAKAEPDSTEKKQKPGQHPLESA</sequence>
<dbReference type="EMBL" id="LAZR01000282">
    <property type="protein sequence ID" value="KKN77246.1"/>
    <property type="molecule type" value="Genomic_DNA"/>
</dbReference>
<gene>
    <name evidence="1" type="ORF">LCGC14_0362240</name>
</gene>
<proteinExistence type="predicted"/>